<dbReference type="CDD" id="cd01647">
    <property type="entry name" value="RT_LTR"/>
    <property type="match status" value="1"/>
</dbReference>
<dbReference type="InterPro" id="IPR053134">
    <property type="entry name" value="RNA-dir_DNA_polymerase"/>
</dbReference>
<name>A0AA88LHC7_ARTSF</name>
<dbReference type="PANTHER" id="PTHR24559">
    <property type="entry name" value="TRANSPOSON TY3-I GAG-POL POLYPROTEIN"/>
    <property type="match status" value="1"/>
</dbReference>
<keyword evidence="2" id="KW-1185">Reference proteome</keyword>
<accession>A0AA88LHC7</accession>
<dbReference type="PANTHER" id="PTHR24559:SF454">
    <property type="entry name" value="RIBONUCLEASE H"/>
    <property type="match status" value="1"/>
</dbReference>
<dbReference type="AlphaFoldDB" id="A0AA88LHC7"/>
<comment type="caution">
    <text evidence="1">The sequence shown here is derived from an EMBL/GenBank/DDBJ whole genome shotgun (WGS) entry which is preliminary data.</text>
</comment>
<dbReference type="SUPFAM" id="SSF56672">
    <property type="entry name" value="DNA/RNA polymerases"/>
    <property type="match status" value="1"/>
</dbReference>
<dbReference type="Gene3D" id="3.30.70.270">
    <property type="match status" value="1"/>
</dbReference>
<dbReference type="Proteomes" id="UP001187531">
    <property type="component" value="Unassembled WGS sequence"/>
</dbReference>
<evidence type="ECO:0000313" key="1">
    <source>
        <dbReference type="EMBL" id="KAK2724091.1"/>
    </source>
</evidence>
<evidence type="ECO:0000313" key="2">
    <source>
        <dbReference type="Proteomes" id="UP001187531"/>
    </source>
</evidence>
<dbReference type="InterPro" id="IPR043502">
    <property type="entry name" value="DNA/RNA_pol_sf"/>
</dbReference>
<dbReference type="Gene3D" id="3.10.10.10">
    <property type="entry name" value="HIV Type 1 Reverse Transcriptase, subunit A, domain 1"/>
    <property type="match status" value="1"/>
</dbReference>
<sequence length="214" mass="24384">MNFLLFAHEAPSMPTFDQAKNSGNQDDIQIDSLSHPTEKRKKGLFGMLMRFRESFSKIPRRTSVVRHHTDTVNAPSARQKPNRVPQSRLQAIEEEVKRMLDLGIMQPSSSPWCSPVVVVAKPDGSIRFCLDFRGLNRVSNYAYPLLRIDELLEEVGNKMVFSVLDLTKGYWQVKLTPESTEKTAKRSPDSTSSEYFLLGLTGHQQPSSVLWIRF</sequence>
<dbReference type="GO" id="GO:0071897">
    <property type="term" value="P:DNA biosynthetic process"/>
    <property type="evidence" value="ECO:0007669"/>
    <property type="project" value="UniProtKB-ARBA"/>
</dbReference>
<proteinExistence type="predicted"/>
<dbReference type="EMBL" id="JAVRJZ010000004">
    <property type="protein sequence ID" value="KAK2724091.1"/>
    <property type="molecule type" value="Genomic_DNA"/>
</dbReference>
<evidence type="ECO:0008006" key="3">
    <source>
        <dbReference type="Google" id="ProtNLM"/>
    </source>
</evidence>
<protein>
    <recommendedName>
        <fullName evidence="3">Reverse transcriptase domain-containing protein</fullName>
    </recommendedName>
</protein>
<reference evidence="1" key="1">
    <citation type="submission" date="2023-07" db="EMBL/GenBank/DDBJ databases">
        <title>Chromosome-level genome assembly of Artemia franciscana.</title>
        <authorList>
            <person name="Jo E."/>
        </authorList>
    </citation>
    <scope>NUCLEOTIDE SEQUENCE</scope>
    <source>
        <tissue evidence="1">Whole body</tissue>
    </source>
</reference>
<gene>
    <name evidence="1" type="ORF">QYM36_002437</name>
</gene>
<dbReference type="InterPro" id="IPR043128">
    <property type="entry name" value="Rev_trsase/Diguanyl_cyclase"/>
</dbReference>
<organism evidence="1 2">
    <name type="scientific">Artemia franciscana</name>
    <name type="common">Brine shrimp</name>
    <name type="synonym">Artemia sanfranciscana</name>
    <dbReference type="NCBI Taxonomy" id="6661"/>
    <lineage>
        <taxon>Eukaryota</taxon>
        <taxon>Metazoa</taxon>
        <taxon>Ecdysozoa</taxon>
        <taxon>Arthropoda</taxon>
        <taxon>Crustacea</taxon>
        <taxon>Branchiopoda</taxon>
        <taxon>Anostraca</taxon>
        <taxon>Artemiidae</taxon>
        <taxon>Artemia</taxon>
    </lineage>
</organism>